<evidence type="ECO:0000256" key="6">
    <source>
        <dbReference type="SAM" id="MobiDB-lite"/>
    </source>
</evidence>
<comment type="caution">
    <text evidence="7">The sequence shown here is derived from an EMBL/GenBank/DDBJ whole genome shotgun (WGS) entry which is preliminary data.</text>
</comment>
<dbReference type="PANTHER" id="PTHR35005:SF1">
    <property type="entry name" value="2-AMINO-5-FORMYLAMINO-6-RIBOSYLAMINOPYRIMIDIN-4(3H)-ONE 5'-MONOPHOSPHATE DEFORMYLASE"/>
    <property type="match status" value="1"/>
</dbReference>
<name>A0A542E3E1_9MICO</name>
<reference evidence="7 8" key="1">
    <citation type="submission" date="2019-06" db="EMBL/GenBank/DDBJ databases">
        <title>Sequencing the genomes of 1000 actinobacteria strains.</title>
        <authorList>
            <person name="Klenk H.-P."/>
        </authorList>
    </citation>
    <scope>NUCLEOTIDE SEQUENCE [LARGE SCALE GENOMIC DNA]</scope>
    <source>
        <strain evidence="7 8">DSM 18607</strain>
    </source>
</reference>
<evidence type="ECO:0000313" key="8">
    <source>
        <dbReference type="Proteomes" id="UP000317893"/>
    </source>
</evidence>
<dbReference type="EMBL" id="VFMN01000001">
    <property type="protein sequence ID" value="TQJ09858.1"/>
    <property type="molecule type" value="Genomic_DNA"/>
</dbReference>
<accession>A0A542E3E1</accession>
<dbReference type="AlphaFoldDB" id="A0A542E3E1"/>
<keyword evidence="2" id="KW-0479">Metal-binding</keyword>
<dbReference type="Gene3D" id="3.40.50.10310">
    <property type="entry name" value="Creatininase"/>
    <property type="match status" value="1"/>
</dbReference>
<dbReference type="RefSeq" id="WP_246061253.1">
    <property type="nucleotide sequence ID" value="NZ_BAAAPR010000007.1"/>
</dbReference>
<feature type="region of interest" description="Disordered" evidence="6">
    <location>
        <begin position="1"/>
        <end position="24"/>
    </location>
</feature>
<dbReference type="InterPro" id="IPR003785">
    <property type="entry name" value="Creatininase/forma_Hydrolase"/>
</dbReference>
<dbReference type="PANTHER" id="PTHR35005">
    <property type="entry name" value="3-DEHYDRO-SCYLLO-INOSOSE HYDROLASE"/>
    <property type="match status" value="1"/>
</dbReference>
<dbReference type="InterPro" id="IPR024087">
    <property type="entry name" value="Creatininase-like_sf"/>
</dbReference>
<protein>
    <submittedName>
        <fullName evidence="7">Creatinine amidohydrolase</fullName>
    </submittedName>
</protein>
<evidence type="ECO:0000256" key="2">
    <source>
        <dbReference type="ARBA" id="ARBA00022723"/>
    </source>
</evidence>
<keyword evidence="8" id="KW-1185">Reference proteome</keyword>
<evidence type="ECO:0000256" key="1">
    <source>
        <dbReference type="ARBA" id="ARBA00001947"/>
    </source>
</evidence>
<comment type="cofactor">
    <cofactor evidence="1">
        <name>Zn(2+)</name>
        <dbReference type="ChEBI" id="CHEBI:29105"/>
    </cofactor>
</comment>
<sequence length="255" mass="26243">MTGRAPSPRPPNPRPDLATETSPGVGEGEALLLVPVGSVEQHGPHLPLATDTVVATTVARAAAAALVAEGRRVLVAPAVSYGNSGEHEGFPGTVSIGHEALHAVLVELGRSACRWAQGVIFVNGHGGNVATLRGAVSLLRYEGRPVAWTVCDVPDGDAHAGRTETSLALELMPGAVRGPLAEPGCTLPLAQLLPRLRRDGVRAVSANGVLGDPTGASAEEGRALHVALVRTLVHELRALDVLDDGRLARPVEVPA</sequence>
<dbReference type="GO" id="GO:0046872">
    <property type="term" value="F:metal ion binding"/>
    <property type="evidence" value="ECO:0007669"/>
    <property type="project" value="UniProtKB-KW"/>
</dbReference>
<dbReference type="InterPro" id="IPR023871">
    <property type="entry name" value="MftE"/>
</dbReference>
<evidence type="ECO:0000256" key="5">
    <source>
        <dbReference type="ARBA" id="ARBA00024029"/>
    </source>
</evidence>
<keyword evidence="3 7" id="KW-0378">Hydrolase</keyword>
<dbReference type="SUPFAM" id="SSF102215">
    <property type="entry name" value="Creatininase"/>
    <property type="match status" value="1"/>
</dbReference>
<gene>
    <name evidence="7" type="ORF">FB458_2974</name>
</gene>
<dbReference type="Pfam" id="PF02633">
    <property type="entry name" value="Creatininase"/>
    <property type="match status" value="1"/>
</dbReference>
<organism evidence="7 8">
    <name type="scientific">Lapillicoccus jejuensis</name>
    <dbReference type="NCBI Taxonomy" id="402171"/>
    <lineage>
        <taxon>Bacteria</taxon>
        <taxon>Bacillati</taxon>
        <taxon>Actinomycetota</taxon>
        <taxon>Actinomycetes</taxon>
        <taxon>Micrococcales</taxon>
        <taxon>Intrasporangiaceae</taxon>
        <taxon>Lapillicoccus</taxon>
    </lineage>
</organism>
<evidence type="ECO:0000256" key="3">
    <source>
        <dbReference type="ARBA" id="ARBA00022801"/>
    </source>
</evidence>
<proteinExistence type="inferred from homology"/>
<comment type="similarity">
    <text evidence="5">Belongs to the creatininase superfamily.</text>
</comment>
<dbReference type="NCBIfam" id="TIGR03964">
    <property type="entry name" value="mycofact_creat"/>
    <property type="match status" value="1"/>
</dbReference>
<dbReference type="GO" id="GO:0016811">
    <property type="term" value="F:hydrolase activity, acting on carbon-nitrogen (but not peptide) bonds, in linear amides"/>
    <property type="evidence" value="ECO:0007669"/>
    <property type="project" value="TreeGrafter"/>
</dbReference>
<evidence type="ECO:0000313" key="7">
    <source>
        <dbReference type="EMBL" id="TQJ09858.1"/>
    </source>
</evidence>
<dbReference type="GO" id="GO:0009231">
    <property type="term" value="P:riboflavin biosynthetic process"/>
    <property type="evidence" value="ECO:0007669"/>
    <property type="project" value="TreeGrafter"/>
</dbReference>
<evidence type="ECO:0000256" key="4">
    <source>
        <dbReference type="ARBA" id="ARBA00022833"/>
    </source>
</evidence>
<keyword evidence="4" id="KW-0862">Zinc</keyword>
<dbReference type="Proteomes" id="UP000317893">
    <property type="component" value="Unassembled WGS sequence"/>
</dbReference>